<keyword evidence="1" id="KW-0472">Membrane</keyword>
<feature type="transmembrane region" description="Helical" evidence="1">
    <location>
        <begin position="54"/>
        <end position="73"/>
    </location>
</feature>
<evidence type="ECO:0000313" key="3">
    <source>
        <dbReference type="Proteomes" id="UP001501169"/>
    </source>
</evidence>
<gene>
    <name evidence="2" type="ORF">GCM10009098_20470</name>
</gene>
<evidence type="ECO:0000313" key="2">
    <source>
        <dbReference type="EMBL" id="GAA0552670.1"/>
    </source>
</evidence>
<dbReference type="Proteomes" id="UP001501169">
    <property type="component" value="Unassembled WGS sequence"/>
</dbReference>
<protein>
    <submittedName>
        <fullName evidence="2">Uncharacterized protein</fullName>
    </submittedName>
</protein>
<dbReference type="RefSeq" id="WP_226767150.1">
    <property type="nucleotide sequence ID" value="NZ_BAAAEO010000003.1"/>
</dbReference>
<organism evidence="2 3">
    <name type="scientific">Rheinheimera aquimaris</name>
    <dbReference type="NCBI Taxonomy" id="412437"/>
    <lineage>
        <taxon>Bacteria</taxon>
        <taxon>Pseudomonadati</taxon>
        <taxon>Pseudomonadota</taxon>
        <taxon>Gammaproteobacteria</taxon>
        <taxon>Chromatiales</taxon>
        <taxon>Chromatiaceae</taxon>
        <taxon>Rheinheimera</taxon>
    </lineage>
</organism>
<comment type="caution">
    <text evidence="2">The sequence shown here is derived from an EMBL/GenBank/DDBJ whole genome shotgun (WGS) entry which is preliminary data.</text>
</comment>
<keyword evidence="1" id="KW-0812">Transmembrane</keyword>
<proteinExistence type="predicted"/>
<keyword evidence="3" id="KW-1185">Reference proteome</keyword>
<reference evidence="3" key="1">
    <citation type="journal article" date="2019" name="Int. J. Syst. Evol. Microbiol.">
        <title>The Global Catalogue of Microorganisms (GCM) 10K type strain sequencing project: providing services to taxonomists for standard genome sequencing and annotation.</title>
        <authorList>
            <consortium name="The Broad Institute Genomics Platform"/>
            <consortium name="The Broad Institute Genome Sequencing Center for Infectious Disease"/>
            <person name="Wu L."/>
            <person name="Ma J."/>
        </authorList>
    </citation>
    <scope>NUCLEOTIDE SEQUENCE [LARGE SCALE GENOMIC DNA]</scope>
    <source>
        <strain evidence="3">JCM 14331</strain>
    </source>
</reference>
<evidence type="ECO:0000256" key="1">
    <source>
        <dbReference type="SAM" id="Phobius"/>
    </source>
</evidence>
<keyword evidence="1" id="KW-1133">Transmembrane helix</keyword>
<dbReference type="EMBL" id="BAAAEO010000003">
    <property type="protein sequence ID" value="GAA0552670.1"/>
    <property type="molecule type" value="Genomic_DNA"/>
</dbReference>
<sequence>MSKALIIVGCLVLLYAVAGFAVDFLPVDAFQSSSNDSYLKIAPTNESSFDWAQFRLPALVVGAILVVIGKFVGGKN</sequence>
<name>A0ABP3NW45_9GAMM</name>
<accession>A0ABP3NW45</accession>